<dbReference type="NCBIfam" id="TIGR01983">
    <property type="entry name" value="UbiG"/>
    <property type="match status" value="1"/>
</dbReference>
<name>A0A937M2X3_9GAMM</name>
<dbReference type="HAMAP" id="MF_00472">
    <property type="entry name" value="UbiG"/>
    <property type="match status" value="1"/>
</dbReference>
<comment type="similarity">
    <text evidence="5">Belongs to the methyltransferase superfamily. UbiG/COQ3 family.</text>
</comment>
<dbReference type="PANTHER" id="PTHR43464">
    <property type="entry name" value="METHYLTRANSFERASE"/>
    <property type="match status" value="1"/>
</dbReference>
<keyword evidence="2 5" id="KW-0808">Transferase</keyword>
<protein>
    <recommendedName>
        <fullName evidence="5">Ubiquinone biosynthesis O-methyltransferase</fullName>
    </recommendedName>
    <alternativeName>
        <fullName evidence="5">2-polyprenyl-6-hydroxyphenol methylase</fullName>
        <ecNumber evidence="5">2.1.1.222</ecNumber>
    </alternativeName>
    <alternativeName>
        <fullName evidence="5">3-demethylubiquinone 3-O-methyltransferase</fullName>
        <ecNumber evidence="5">2.1.1.64</ecNumber>
    </alternativeName>
</protein>
<evidence type="ECO:0000256" key="2">
    <source>
        <dbReference type="ARBA" id="ARBA00022679"/>
    </source>
</evidence>
<comment type="catalytic activity">
    <reaction evidence="5">
        <text>a 3-demethylubiquinol + S-adenosyl-L-methionine = a ubiquinol + S-adenosyl-L-homocysteine + H(+)</text>
        <dbReference type="Rhea" id="RHEA:44380"/>
        <dbReference type="Rhea" id="RHEA-COMP:9566"/>
        <dbReference type="Rhea" id="RHEA-COMP:10914"/>
        <dbReference type="ChEBI" id="CHEBI:15378"/>
        <dbReference type="ChEBI" id="CHEBI:17976"/>
        <dbReference type="ChEBI" id="CHEBI:57856"/>
        <dbReference type="ChEBI" id="CHEBI:59789"/>
        <dbReference type="ChEBI" id="CHEBI:84422"/>
        <dbReference type="EC" id="2.1.1.64"/>
    </reaction>
</comment>
<dbReference type="InterPro" id="IPR029063">
    <property type="entry name" value="SAM-dependent_MTases_sf"/>
</dbReference>
<comment type="pathway">
    <text evidence="5">Cofactor biosynthesis; ubiquinone biosynthesis.</text>
</comment>
<dbReference type="AlphaFoldDB" id="A0A937M2X3"/>
<dbReference type="CDD" id="cd02440">
    <property type="entry name" value="AdoMet_MTases"/>
    <property type="match status" value="1"/>
</dbReference>
<organism evidence="6 7">
    <name type="scientific">SAR86 cluster bacterium</name>
    <dbReference type="NCBI Taxonomy" id="2030880"/>
    <lineage>
        <taxon>Bacteria</taxon>
        <taxon>Pseudomonadati</taxon>
        <taxon>Pseudomonadota</taxon>
        <taxon>Gammaproteobacteria</taxon>
        <taxon>SAR86 cluster</taxon>
    </lineage>
</organism>
<dbReference type="EC" id="2.1.1.64" evidence="5"/>
<proteinExistence type="inferred from homology"/>
<keyword evidence="3 5" id="KW-0831">Ubiquinone biosynthesis</keyword>
<dbReference type="SUPFAM" id="SSF53335">
    <property type="entry name" value="S-adenosyl-L-methionine-dependent methyltransferases"/>
    <property type="match status" value="1"/>
</dbReference>
<comment type="catalytic activity">
    <reaction evidence="5">
        <text>a 3-(all-trans-polyprenyl)benzene-1,2-diol + S-adenosyl-L-methionine = a 2-methoxy-6-(all-trans-polyprenyl)phenol + S-adenosyl-L-homocysteine + H(+)</text>
        <dbReference type="Rhea" id="RHEA:31411"/>
        <dbReference type="Rhea" id="RHEA-COMP:9550"/>
        <dbReference type="Rhea" id="RHEA-COMP:9551"/>
        <dbReference type="ChEBI" id="CHEBI:15378"/>
        <dbReference type="ChEBI" id="CHEBI:57856"/>
        <dbReference type="ChEBI" id="CHEBI:59789"/>
        <dbReference type="ChEBI" id="CHEBI:62729"/>
        <dbReference type="ChEBI" id="CHEBI:62731"/>
        <dbReference type="EC" id="2.1.1.222"/>
    </reaction>
</comment>
<dbReference type="Gene3D" id="3.40.50.150">
    <property type="entry name" value="Vaccinia Virus protein VP39"/>
    <property type="match status" value="1"/>
</dbReference>
<dbReference type="EC" id="2.1.1.222" evidence="5"/>
<dbReference type="EMBL" id="JADHSG010000010">
    <property type="protein sequence ID" value="MBL6903678.1"/>
    <property type="molecule type" value="Genomic_DNA"/>
</dbReference>
<dbReference type="Proteomes" id="UP000705230">
    <property type="component" value="Unassembled WGS sequence"/>
</dbReference>
<feature type="binding site" evidence="5">
    <location>
        <position position="77"/>
    </location>
    <ligand>
        <name>S-adenosyl-L-methionine</name>
        <dbReference type="ChEBI" id="CHEBI:59789"/>
    </ligand>
</feature>
<keyword evidence="4 5" id="KW-0949">S-adenosyl-L-methionine</keyword>
<feature type="binding site" evidence="5">
    <location>
        <position position="37"/>
    </location>
    <ligand>
        <name>S-adenosyl-L-methionine</name>
        <dbReference type="ChEBI" id="CHEBI:59789"/>
    </ligand>
</feature>
<reference evidence="6" key="1">
    <citation type="submission" date="2020-10" db="EMBL/GenBank/DDBJ databases">
        <title>Microbiome of the Black Sea water column analyzed by genome centric metagenomics.</title>
        <authorList>
            <person name="Cabello-Yeves P.J."/>
            <person name="Callieri C."/>
            <person name="Picazo A."/>
            <person name="Mehrshad M."/>
            <person name="Haro-Moreno J.M."/>
            <person name="Roda-Garcia J."/>
            <person name="Dzembekova N."/>
            <person name="Slabakova V."/>
            <person name="Slabakova N."/>
            <person name="Moncheva S."/>
            <person name="Rodriguez-Valera F."/>
        </authorList>
    </citation>
    <scope>NUCLEOTIDE SEQUENCE</scope>
    <source>
        <strain evidence="6">BS30m-G43</strain>
    </source>
</reference>
<dbReference type="GO" id="GO:0061542">
    <property type="term" value="F:3-demethylubiquinol 3-O-methyltransferase activity"/>
    <property type="evidence" value="ECO:0007669"/>
    <property type="project" value="UniProtKB-UniRule"/>
</dbReference>
<dbReference type="GO" id="GO:0032259">
    <property type="term" value="P:methylation"/>
    <property type="evidence" value="ECO:0007669"/>
    <property type="project" value="UniProtKB-KW"/>
</dbReference>
<evidence type="ECO:0000256" key="1">
    <source>
        <dbReference type="ARBA" id="ARBA00022603"/>
    </source>
</evidence>
<dbReference type="InterPro" id="IPR010233">
    <property type="entry name" value="UbiG_MeTrfase"/>
</dbReference>
<dbReference type="GO" id="GO:0010420">
    <property type="term" value="F:polyprenyldihydroxybenzoate methyltransferase activity"/>
    <property type="evidence" value="ECO:0007669"/>
    <property type="project" value="InterPro"/>
</dbReference>
<dbReference type="PANTHER" id="PTHR43464:SF19">
    <property type="entry name" value="UBIQUINONE BIOSYNTHESIS O-METHYLTRANSFERASE, MITOCHONDRIAL"/>
    <property type="match status" value="1"/>
</dbReference>
<keyword evidence="1 5" id="KW-0489">Methyltransferase</keyword>
<dbReference type="GO" id="GO:0102208">
    <property type="term" value="F:2-polyprenyl-6-hydroxyphenol methylase activity"/>
    <property type="evidence" value="ECO:0007669"/>
    <property type="project" value="UniProtKB-EC"/>
</dbReference>
<feature type="binding site" evidence="5">
    <location>
        <position position="56"/>
    </location>
    <ligand>
        <name>S-adenosyl-L-methionine</name>
        <dbReference type="ChEBI" id="CHEBI:59789"/>
    </ligand>
</feature>
<evidence type="ECO:0000313" key="7">
    <source>
        <dbReference type="Proteomes" id="UP000705230"/>
    </source>
</evidence>
<sequence length="234" mass="26094">MTQNIDTSEVEKFADLAERWWDPKGEFKPLHIINPLRAEFISSRVDLKNMDILDVGCGGGLLCEALFDCNGKISGIDAAGPGIEIAKRHAEDNFKEIHYRDITAEELVDSESEKYDVVTCLEVIEHVPDPQSLVTACSNLLKPGGSLFLSTINRNPRSWITAIVGAEYIFNILPKGTHEFSKFIKPSELASFMRTAGINLSETKGMFYNPLTHKANLNNDLGVNYLMYGKKPKN</sequence>
<gene>
    <name evidence="5 6" type="primary">ubiG</name>
    <name evidence="6" type="ORF">ISR29_05700</name>
</gene>
<comment type="caution">
    <text evidence="6">The sequence shown here is derived from an EMBL/GenBank/DDBJ whole genome shotgun (WGS) entry which is preliminary data.</text>
</comment>
<evidence type="ECO:0000256" key="3">
    <source>
        <dbReference type="ARBA" id="ARBA00022688"/>
    </source>
</evidence>
<accession>A0A937M2X3</accession>
<comment type="function">
    <text evidence="5">O-methyltransferase that catalyzes the 2 O-methylation steps in the ubiquinone biosynthetic pathway.</text>
</comment>
<evidence type="ECO:0000313" key="6">
    <source>
        <dbReference type="EMBL" id="MBL6903678.1"/>
    </source>
</evidence>
<dbReference type="Pfam" id="PF13489">
    <property type="entry name" value="Methyltransf_23"/>
    <property type="match status" value="1"/>
</dbReference>
<feature type="binding site" evidence="5">
    <location>
        <position position="121"/>
    </location>
    <ligand>
        <name>S-adenosyl-L-methionine</name>
        <dbReference type="ChEBI" id="CHEBI:59789"/>
    </ligand>
</feature>
<evidence type="ECO:0000256" key="4">
    <source>
        <dbReference type="ARBA" id="ARBA00022691"/>
    </source>
</evidence>
<evidence type="ECO:0000256" key="5">
    <source>
        <dbReference type="HAMAP-Rule" id="MF_00472"/>
    </source>
</evidence>